<evidence type="ECO:0000313" key="5">
    <source>
        <dbReference type="Ensembl" id="ENSMZEP00005033750.1"/>
    </source>
</evidence>
<sequence>MLFYCHCVIIYIHCHYFIIISLYVFLLSDLNALYSAGNGRDRCCFKFYPGRIRADLVESYYLTDHRCQRPGAIFVTKKARSICMDPSLSWVDSIMKTLDESTF</sequence>
<dbReference type="GO" id="GO:0006955">
    <property type="term" value="P:immune response"/>
    <property type="evidence" value="ECO:0007669"/>
    <property type="project" value="InterPro"/>
</dbReference>
<dbReference type="SMART" id="SM00199">
    <property type="entry name" value="SCY"/>
    <property type="match status" value="1"/>
</dbReference>
<keyword evidence="3" id="KW-0472">Membrane</keyword>
<keyword evidence="6" id="KW-1185">Reference proteome</keyword>
<dbReference type="PANTHER" id="PTHR12015:SF108">
    <property type="entry name" value="C-C MOTIF CHEMOKINE 20"/>
    <property type="match status" value="1"/>
</dbReference>
<evidence type="ECO:0000256" key="3">
    <source>
        <dbReference type="SAM" id="Phobius"/>
    </source>
</evidence>
<evidence type="ECO:0000259" key="4">
    <source>
        <dbReference type="SMART" id="SM00199"/>
    </source>
</evidence>
<evidence type="ECO:0000313" key="6">
    <source>
        <dbReference type="Proteomes" id="UP000265160"/>
    </source>
</evidence>
<dbReference type="FunFam" id="2.40.50.40:FF:000002">
    <property type="entry name" value="C-C motif chemokine"/>
    <property type="match status" value="1"/>
</dbReference>
<evidence type="ECO:0000256" key="1">
    <source>
        <dbReference type="ARBA" id="ARBA00010868"/>
    </source>
</evidence>
<dbReference type="Pfam" id="PF00048">
    <property type="entry name" value="IL8"/>
    <property type="match status" value="1"/>
</dbReference>
<dbReference type="Gene3D" id="2.40.50.40">
    <property type="match status" value="1"/>
</dbReference>
<feature type="transmembrane region" description="Helical" evidence="3">
    <location>
        <begin position="7"/>
        <end position="26"/>
    </location>
</feature>
<dbReference type="GeneTree" id="ENSGT00940000171869"/>
<comment type="similarity">
    <text evidence="1">Belongs to the intercrine beta (chemokine CC) family.</text>
</comment>
<dbReference type="SUPFAM" id="SSF54117">
    <property type="entry name" value="Interleukin 8-like chemokines"/>
    <property type="match status" value="1"/>
</dbReference>
<keyword evidence="3" id="KW-0812">Transmembrane</keyword>
<evidence type="ECO:0000256" key="2">
    <source>
        <dbReference type="ARBA" id="ARBA00022514"/>
    </source>
</evidence>
<dbReference type="GO" id="GO:0005615">
    <property type="term" value="C:extracellular space"/>
    <property type="evidence" value="ECO:0007669"/>
    <property type="project" value="UniProtKB-KW"/>
</dbReference>
<feature type="domain" description="Chemokine interleukin-8-like" evidence="4">
    <location>
        <begin position="40"/>
        <end position="98"/>
    </location>
</feature>
<keyword evidence="2" id="KW-0202">Cytokine</keyword>
<dbReference type="InterPro" id="IPR001811">
    <property type="entry name" value="Chemokine_IL8-like_dom"/>
</dbReference>
<proteinExistence type="inferred from homology"/>
<dbReference type="AlphaFoldDB" id="A0A3P9DGA6"/>
<reference evidence="5" key="1">
    <citation type="submission" date="2025-08" db="UniProtKB">
        <authorList>
            <consortium name="Ensembl"/>
        </authorList>
    </citation>
    <scope>IDENTIFICATION</scope>
</reference>
<dbReference type="GO" id="GO:0008009">
    <property type="term" value="F:chemokine activity"/>
    <property type="evidence" value="ECO:0007669"/>
    <property type="project" value="InterPro"/>
</dbReference>
<dbReference type="Proteomes" id="UP000265160">
    <property type="component" value="Unplaced"/>
</dbReference>
<dbReference type="InterPro" id="IPR039809">
    <property type="entry name" value="Chemokine_b/g/d"/>
</dbReference>
<dbReference type="CDD" id="cd00272">
    <property type="entry name" value="Chemokine_CC"/>
    <property type="match status" value="1"/>
</dbReference>
<reference evidence="5" key="2">
    <citation type="submission" date="2025-09" db="UniProtKB">
        <authorList>
            <consortium name="Ensembl"/>
        </authorList>
    </citation>
    <scope>IDENTIFICATION</scope>
</reference>
<dbReference type="InterPro" id="IPR036048">
    <property type="entry name" value="Interleukin_8-like_sf"/>
</dbReference>
<dbReference type="Ensembl" id="ENSMZET00005034936.1">
    <property type="protein sequence ID" value="ENSMZEP00005033750.1"/>
    <property type="gene ID" value="ENSMZEG00005025233.1"/>
</dbReference>
<accession>A0A3P9DGA6</accession>
<keyword evidence="3" id="KW-1133">Transmembrane helix</keyword>
<organism evidence="5 6">
    <name type="scientific">Maylandia zebra</name>
    <name type="common">zebra mbuna</name>
    <dbReference type="NCBI Taxonomy" id="106582"/>
    <lineage>
        <taxon>Eukaryota</taxon>
        <taxon>Metazoa</taxon>
        <taxon>Chordata</taxon>
        <taxon>Craniata</taxon>
        <taxon>Vertebrata</taxon>
        <taxon>Euteleostomi</taxon>
        <taxon>Actinopterygii</taxon>
        <taxon>Neopterygii</taxon>
        <taxon>Teleostei</taxon>
        <taxon>Neoteleostei</taxon>
        <taxon>Acanthomorphata</taxon>
        <taxon>Ovalentaria</taxon>
        <taxon>Cichlomorphae</taxon>
        <taxon>Cichliformes</taxon>
        <taxon>Cichlidae</taxon>
        <taxon>African cichlids</taxon>
        <taxon>Pseudocrenilabrinae</taxon>
        <taxon>Haplochromini</taxon>
        <taxon>Maylandia</taxon>
        <taxon>Maylandia zebra complex</taxon>
    </lineage>
</organism>
<dbReference type="PANTHER" id="PTHR12015">
    <property type="entry name" value="SMALL INDUCIBLE CYTOKINE A"/>
    <property type="match status" value="1"/>
</dbReference>
<dbReference type="STRING" id="106582.ENSMZEP00005033750"/>
<protein>
    <recommendedName>
        <fullName evidence="4">Chemokine interleukin-8-like domain-containing protein</fullName>
    </recommendedName>
</protein>
<name>A0A3P9DGA6_9CICH</name>